<gene>
    <name evidence="2" type="ORF">BV97_05565</name>
</gene>
<name>A0A031J8N7_9SPHN</name>
<evidence type="ECO:0000313" key="2">
    <source>
        <dbReference type="EMBL" id="EZP69588.1"/>
    </source>
</evidence>
<comment type="caution">
    <text evidence="2">The sequence shown here is derived from an EMBL/GenBank/DDBJ whole genome shotgun (WGS) entry which is preliminary data.</text>
</comment>
<evidence type="ECO:0000313" key="3">
    <source>
        <dbReference type="Proteomes" id="UP000024329"/>
    </source>
</evidence>
<protein>
    <submittedName>
        <fullName evidence="2">Uncharacterized protein</fullName>
    </submittedName>
</protein>
<accession>A0A031J8N7</accession>
<keyword evidence="1" id="KW-0732">Signal</keyword>
<dbReference type="PATRIC" id="fig|158500.4.peg.5643"/>
<dbReference type="Proteomes" id="UP000024329">
    <property type="component" value="Unassembled WGS sequence"/>
</dbReference>
<dbReference type="AlphaFoldDB" id="A0A031J8N7"/>
<sequence>MKCTSPRLAAMAIAILGGTVSMAALAAPQHLATPAHAPKATALVAHTMTRNPGLLDILLHVTPPGSNTNSVVAAHLPDDLGEISGDDDVGVARTGKPLVEVQKDGVRIGVLLQLRDARRRPIGAVGIMAPWHEGDSQKAALERAVRIRDEMARQIPSRAALFR</sequence>
<feature type="chain" id="PRO_5001556506" evidence="1">
    <location>
        <begin position="27"/>
        <end position="163"/>
    </location>
</feature>
<dbReference type="eggNOG" id="COG4773">
    <property type="taxonomic scope" value="Bacteria"/>
</dbReference>
<organism evidence="2 3">
    <name type="scientific">Novosphingobium resinovorum</name>
    <dbReference type="NCBI Taxonomy" id="158500"/>
    <lineage>
        <taxon>Bacteria</taxon>
        <taxon>Pseudomonadati</taxon>
        <taxon>Pseudomonadota</taxon>
        <taxon>Alphaproteobacteria</taxon>
        <taxon>Sphingomonadales</taxon>
        <taxon>Sphingomonadaceae</taxon>
        <taxon>Novosphingobium</taxon>
    </lineage>
</organism>
<dbReference type="RefSeq" id="WP_008827900.1">
    <property type="nucleotide sequence ID" value="NZ_JFYZ01000076.1"/>
</dbReference>
<feature type="signal peptide" evidence="1">
    <location>
        <begin position="1"/>
        <end position="26"/>
    </location>
</feature>
<evidence type="ECO:0000256" key="1">
    <source>
        <dbReference type="SAM" id="SignalP"/>
    </source>
</evidence>
<proteinExistence type="predicted"/>
<dbReference type="EMBL" id="JFYZ01000076">
    <property type="protein sequence ID" value="EZP69588.1"/>
    <property type="molecule type" value="Genomic_DNA"/>
</dbReference>
<reference evidence="2 3" key="1">
    <citation type="submission" date="2014-03" db="EMBL/GenBank/DDBJ databases">
        <title>Whole genome sequence of Novosphingobium resinovorum KF1.</title>
        <authorList>
            <person name="Gan H.M."/>
            <person name="Gan H.Y."/>
            <person name="Chew T.H."/>
            <person name="Savka M.A."/>
        </authorList>
    </citation>
    <scope>NUCLEOTIDE SEQUENCE [LARGE SCALE GENOMIC DNA]</scope>
    <source>
        <strain evidence="2 3">KF1</strain>
    </source>
</reference>